<evidence type="ECO:0000256" key="7">
    <source>
        <dbReference type="ARBA" id="ARBA00023242"/>
    </source>
</evidence>
<dbReference type="SMART" id="SM00355">
    <property type="entry name" value="ZnF_C2H2"/>
    <property type="match status" value="6"/>
</dbReference>
<keyword evidence="12" id="KW-1185">Reference proteome</keyword>
<comment type="caution">
    <text evidence="11">The sequence shown here is derived from an EMBL/GenBank/DDBJ whole genome shotgun (WGS) entry which is preliminary data.</text>
</comment>
<feature type="domain" description="C2H2-type" evidence="10">
    <location>
        <begin position="460"/>
        <end position="487"/>
    </location>
</feature>
<evidence type="ECO:0000256" key="5">
    <source>
        <dbReference type="ARBA" id="ARBA00022833"/>
    </source>
</evidence>
<keyword evidence="6" id="KW-0805">Transcription regulation</keyword>
<dbReference type="GO" id="GO:0008270">
    <property type="term" value="F:zinc ion binding"/>
    <property type="evidence" value="ECO:0007669"/>
    <property type="project" value="UniProtKB-KW"/>
</dbReference>
<accession>A0AAJ0DGW9</accession>
<dbReference type="Proteomes" id="UP001271007">
    <property type="component" value="Unassembled WGS sequence"/>
</dbReference>
<dbReference type="Gene3D" id="3.30.160.60">
    <property type="entry name" value="Classic Zinc Finger"/>
    <property type="match status" value="2"/>
</dbReference>
<dbReference type="GO" id="GO:0003700">
    <property type="term" value="F:DNA-binding transcription factor activity"/>
    <property type="evidence" value="ECO:0007669"/>
    <property type="project" value="TreeGrafter"/>
</dbReference>
<evidence type="ECO:0000256" key="4">
    <source>
        <dbReference type="ARBA" id="ARBA00022771"/>
    </source>
</evidence>
<evidence type="ECO:0000256" key="9">
    <source>
        <dbReference type="SAM" id="MobiDB-lite"/>
    </source>
</evidence>
<keyword evidence="3" id="KW-0677">Repeat</keyword>
<keyword evidence="4 8" id="KW-0863">Zinc-finger</keyword>
<name>A0AAJ0DGW9_9PEZI</name>
<feature type="region of interest" description="Disordered" evidence="9">
    <location>
        <begin position="614"/>
        <end position="674"/>
    </location>
</feature>
<keyword evidence="5" id="KW-0862">Zinc</keyword>
<feature type="region of interest" description="Disordered" evidence="9">
    <location>
        <begin position="298"/>
        <end position="332"/>
    </location>
</feature>
<feature type="compositionally biased region" description="Basic residues" evidence="9">
    <location>
        <begin position="632"/>
        <end position="641"/>
    </location>
</feature>
<comment type="subcellular location">
    <subcellularLocation>
        <location evidence="1">Nucleus</location>
    </subcellularLocation>
</comment>
<dbReference type="InterPro" id="IPR013087">
    <property type="entry name" value="Znf_C2H2_type"/>
</dbReference>
<organism evidence="11 12">
    <name type="scientific">Extremus antarcticus</name>
    <dbReference type="NCBI Taxonomy" id="702011"/>
    <lineage>
        <taxon>Eukaryota</taxon>
        <taxon>Fungi</taxon>
        <taxon>Dikarya</taxon>
        <taxon>Ascomycota</taxon>
        <taxon>Pezizomycotina</taxon>
        <taxon>Dothideomycetes</taxon>
        <taxon>Dothideomycetidae</taxon>
        <taxon>Mycosphaerellales</taxon>
        <taxon>Extremaceae</taxon>
        <taxon>Extremus</taxon>
    </lineage>
</organism>
<dbReference type="PANTHER" id="PTHR24404">
    <property type="entry name" value="ZINC FINGER PROTEIN"/>
    <property type="match status" value="1"/>
</dbReference>
<evidence type="ECO:0000313" key="11">
    <source>
        <dbReference type="EMBL" id="KAK3050096.1"/>
    </source>
</evidence>
<dbReference type="PANTHER" id="PTHR24404:SF100">
    <property type="entry name" value="ZINC FINGER PROTEIN 501"/>
    <property type="match status" value="1"/>
</dbReference>
<feature type="compositionally biased region" description="Polar residues" evidence="9">
    <location>
        <begin position="616"/>
        <end position="626"/>
    </location>
</feature>
<keyword evidence="2" id="KW-0479">Metal-binding</keyword>
<evidence type="ECO:0000256" key="8">
    <source>
        <dbReference type="PROSITE-ProRule" id="PRU00042"/>
    </source>
</evidence>
<sequence length="716" mass="80442">MDDPFQGYTYTGYHHGNQGPLEYPNSAPPHLNYHGFSPSMVPAQATLAPTSSLSSPNEISFAGLNDVLVSPHDTPWAPGQPQHQTQLVALNLSGRSSKAHTVAGQYPAPFQRPGFPQRGSFQSTNDSAYHSFQGGSQRPEFGAPTFQLHEDGDTDVYSTIRPPANVRSAPTTSRRTRSKAHETRCTEWEGRKYCGKVLKNNSDREKHRFQHIRPYRCDVPGCTRVLGFATTNDVERHRKSVHRAVPRVGKPSGYICQACNNSTKWWPRLDNFKAHIARKHKDSNPSYLVQISEMMSGPQGVRSESGYGSQMPYEQHPEESLSPHTPQMSRHRSYEGGHAVLGFDSSPTNPLAGVGMGPMADTTDQHGSYGSQYQTSDLDTAEPLAFPQTGLSVRNPAYPYSVHLSPNHPFSTAQQAFNNDLALAGNQQPIDRGSFGHQQIVVPMLGDAQDIGQPPAKRSFTCVKCLKVKDRECDLRKHMKRHTRPYGCTFAECDRRLGSRNDWKRHESSQHALTDKWYCKDCRYLTESEETFANHLEQRHGIQRNTAGSVNISNCGRLGKDAHYHFWCGFCKQLIPQEDPSMQQGMKSGTTAFEIRLSHIGDHYDKDKCSIDDWQRMTTPRRQNTLPERPLKNTRRSRQRKQPIQDDTSELGDDGIPGFARDSNGYDQSANLDTGNEMMNYQSTQNMNMMSKDDMGIYDDARDADGEFDDSYNSLC</sequence>
<dbReference type="GO" id="GO:0006357">
    <property type="term" value="P:regulation of transcription by RNA polymerase II"/>
    <property type="evidence" value="ECO:0007669"/>
    <property type="project" value="TreeGrafter"/>
</dbReference>
<evidence type="ECO:0000256" key="2">
    <source>
        <dbReference type="ARBA" id="ARBA00022723"/>
    </source>
</evidence>
<dbReference type="EMBL" id="JAWDJX010000035">
    <property type="protein sequence ID" value="KAK3050096.1"/>
    <property type="molecule type" value="Genomic_DNA"/>
</dbReference>
<dbReference type="InterPro" id="IPR050589">
    <property type="entry name" value="Ikaros_C2H2-ZF"/>
</dbReference>
<evidence type="ECO:0000256" key="1">
    <source>
        <dbReference type="ARBA" id="ARBA00004123"/>
    </source>
</evidence>
<keyword evidence="6" id="KW-0804">Transcription</keyword>
<reference evidence="11" key="1">
    <citation type="submission" date="2023-04" db="EMBL/GenBank/DDBJ databases">
        <title>Black Yeasts Isolated from many extreme environments.</title>
        <authorList>
            <person name="Coleine C."/>
            <person name="Stajich J.E."/>
            <person name="Selbmann L."/>
        </authorList>
    </citation>
    <scope>NUCLEOTIDE SEQUENCE</scope>
    <source>
        <strain evidence="11">CCFEE 5312</strain>
    </source>
</reference>
<gene>
    <name evidence="11" type="ORF">LTR09_008751</name>
</gene>
<feature type="region of interest" description="Disordered" evidence="9">
    <location>
        <begin position="156"/>
        <end position="179"/>
    </location>
</feature>
<evidence type="ECO:0000259" key="10">
    <source>
        <dbReference type="PROSITE" id="PS50157"/>
    </source>
</evidence>
<dbReference type="PROSITE" id="PS00028">
    <property type="entry name" value="ZINC_FINGER_C2H2_1"/>
    <property type="match status" value="1"/>
</dbReference>
<dbReference type="AlphaFoldDB" id="A0AAJ0DGW9"/>
<protein>
    <recommendedName>
        <fullName evidence="10">C2H2-type domain-containing protein</fullName>
    </recommendedName>
</protein>
<evidence type="ECO:0000256" key="3">
    <source>
        <dbReference type="ARBA" id="ARBA00022737"/>
    </source>
</evidence>
<dbReference type="PROSITE" id="PS50157">
    <property type="entry name" value="ZINC_FINGER_C2H2_2"/>
    <property type="match status" value="1"/>
</dbReference>
<proteinExistence type="predicted"/>
<feature type="compositionally biased region" description="Polar residues" evidence="9">
    <location>
        <begin position="665"/>
        <end position="674"/>
    </location>
</feature>
<evidence type="ECO:0000256" key="6">
    <source>
        <dbReference type="ARBA" id="ARBA00023015"/>
    </source>
</evidence>
<evidence type="ECO:0000313" key="12">
    <source>
        <dbReference type="Proteomes" id="UP001271007"/>
    </source>
</evidence>
<dbReference type="GO" id="GO:0005634">
    <property type="term" value="C:nucleus"/>
    <property type="evidence" value="ECO:0007669"/>
    <property type="project" value="UniProtKB-SubCell"/>
</dbReference>
<keyword evidence="7" id="KW-0539">Nucleus</keyword>
<dbReference type="GO" id="GO:0000978">
    <property type="term" value="F:RNA polymerase II cis-regulatory region sequence-specific DNA binding"/>
    <property type="evidence" value="ECO:0007669"/>
    <property type="project" value="TreeGrafter"/>
</dbReference>